<dbReference type="RefSeq" id="WP_274040385.1">
    <property type="nucleotide sequence ID" value="NZ_JANCPR020000016.1"/>
</dbReference>
<dbReference type="SUPFAM" id="SSF46689">
    <property type="entry name" value="Homeodomain-like"/>
    <property type="match status" value="1"/>
</dbReference>
<evidence type="ECO:0000259" key="4">
    <source>
        <dbReference type="PROSITE" id="PS50977"/>
    </source>
</evidence>
<dbReference type="Pfam" id="PF13977">
    <property type="entry name" value="TetR_C_6"/>
    <property type="match status" value="1"/>
</dbReference>
<evidence type="ECO:0000256" key="3">
    <source>
        <dbReference type="PROSITE-ProRule" id="PRU00335"/>
    </source>
</evidence>
<dbReference type="PANTHER" id="PTHR30055">
    <property type="entry name" value="HTH-TYPE TRANSCRIPTIONAL REGULATOR RUTR"/>
    <property type="match status" value="1"/>
</dbReference>
<keyword evidence="1" id="KW-0678">Repressor</keyword>
<comment type="caution">
    <text evidence="5">The sequence shown here is derived from an EMBL/GenBank/DDBJ whole genome shotgun (WGS) entry which is preliminary data.</text>
</comment>
<dbReference type="Gene3D" id="1.10.357.10">
    <property type="entry name" value="Tetracycline Repressor, domain 2"/>
    <property type="match status" value="1"/>
</dbReference>
<dbReference type="PANTHER" id="PTHR30055:SF219">
    <property type="entry name" value="TRANSCRIPTIONAL REGULATORY PROTEIN"/>
    <property type="match status" value="1"/>
</dbReference>
<dbReference type="EMBL" id="JANCPR020000016">
    <property type="protein sequence ID" value="MDJ1133710.1"/>
    <property type="molecule type" value="Genomic_DNA"/>
</dbReference>
<dbReference type="PROSITE" id="PS50977">
    <property type="entry name" value="HTH_TETR_2"/>
    <property type="match status" value="1"/>
</dbReference>
<dbReference type="PRINTS" id="PR00455">
    <property type="entry name" value="HTHTETR"/>
</dbReference>
<keyword evidence="2 3" id="KW-0238">DNA-binding</keyword>
<feature type="domain" description="HTH tetR-type" evidence="4">
    <location>
        <begin position="1"/>
        <end position="61"/>
    </location>
</feature>
<reference evidence="5 6" key="1">
    <citation type="submission" date="2023-05" db="EMBL/GenBank/DDBJ databases">
        <title>Streptantibioticus silvisoli sp. nov., acidotolerant actinomycetes 1 from pine litter.</title>
        <authorList>
            <person name="Swiecimska M."/>
            <person name="Golinska P."/>
            <person name="Sangal V."/>
            <person name="Wachnowicz B."/>
            <person name="Goodfellow M."/>
        </authorList>
    </citation>
    <scope>NUCLEOTIDE SEQUENCE [LARGE SCALE GENOMIC DNA]</scope>
    <source>
        <strain evidence="5 6">DSM 42109</strain>
    </source>
</reference>
<dbReference type="Pfam" id="PF00440">
    <property type="entry name" value="TetR_N"/>
    <property type="match status" value="1"/>
</dbReference>
<dbReference type="Proteomes" id="UP001214441">
    <property type="component" value="Unassembled WGS sequence"/>
</dbReference>
<accession>A0ABT6ZXC5</accession>
<dbReference type="InterPro" id="IPR050109">
    <property type="entry name" value="HTH-type_TetR-like_transc_reg"/>
</dbReference>
<organism evidence="5 6">
    <name type="scientific">Streptomyces iconiensis</name>
    <dbReference type="NCBI Taxonomy" id="1384038"/>
    <lineage>
        <taxon>Bacteria</taxon>
        <taxon>Bacillati</taxon>
        <taxon>Actinomycetota</taxon>
        <taxon>Actinomycetes</taxon>
        <taxon>Kitasatosporales</taxon>
        <taxon>Streptomycetaceae</taxon>
        <taxon>Streptomyces</taxon>
    </lineage>
</organism>
<evidence type="ECO:0000256" key="2">
    <source>
        <dbReference type="ARBA" id="ARBA00023125"/>
    </source>
</evidence>
<dbReference type="InterPro" id="IPR009057">
    <property type="entry name" value="Homeodomain-like_sf"/>
</dbReference>
<proteinExistence type="predicted"/>
<evidence type="ECO:0000313" key="6">
    <source>
        <dbReference type="Proteomes" id="UP001214441"/>
    </source>
</evidence>
<sequence length="191" mass="21120">MGHREDLLEGAKRCLLEKGYGRTTARDIVQASGTNLASIGYHYGSKDALLREALFAWMGEWADEVEAAVTRQVRPGSTRVERFMAGWTAIAELVGKHRRMWDASIELILRSSDDNDVRAHFQAALPEARGGLVAILNGVPEDEVTEEDLRTFGRLYYLLMSGLVLEGTLSPGDQVPGEALVEAMRRISDDT</sequence>
<dbReference type="InterPro" id="IPR001647">
    <property type="entry name" value="HTH_TetR"/>
</dbReference>
<evidence type="ECO:0000313" key="5">
    <source>
        <dbReference type="EMBL" id="MDJ1133710.1"/>
    </source>
</evidence>
<feature type="DNA-binding region" description="H-T-H motif" evidence="3">
    <location>
        <begin position="24"/>
        <end position="43"/>
    </location>
</feature>
<name>A0ABT6ZXC5_9ACTN</name>
<keyword evidence="6" id="KW-1185">Reference proteome</keyword>
<gene>
    <name evidence="5" type="ORF">NMN56_017400</name>
</gene>
<evidence type="ECO:0000256" key="1">
    <source>
        <dbReference type="ARBA" id="ARBA00022491"/>
    </source>
</evidence>
<dbReference type="InterPro" id="IPR039538">
    <property type="entry name" value="BetI_C"/>
</dbReference>
<protein>
    <submittedName>
        <fullName evidence="5">TetR/AcrR family transcriptional regulator</fullName>
    </submittedName>
</protein>